<dbReference type="AlphaFoldDB" id="A0A8C3QY73"/>
<accession>A0A8C3QY73</accession>
<sequence>AVFRATFPWVFFFACVLSREVLSLPCLSVVSCLVAFSKMLNYRRLCKIKCPKRSLEFLSLGAPHCGLCRALWAAESTQWRWVCSLSSPWTWNQSEEVNKHNR</sequence>
<keyword evidence="4" id="KW-1185">Reference proteome</keyword>
<reference evidence="3" key="2">
    <citation type="submission" date="2025-09" db="UniProtKB">
        <authorList>
            <consortium name="Ensembl"/>
        </authorList>
    </citation>
    <scope>IDENTIFICATION</scope>
</reference>
<keyword evidence="1" id="KW-0812">Transmembrane</keyword>
<dbReference type="Proteomes" id="UP000694396">
    <property type="component" value="Unplaced"/>
</dbReference>
<keyword evidence="1" id="KW-1133">Transmembrane helix</keyword>
<protein>
    <recommendedName>
        <fullName evidence="5">Secreted protein</fullName>
    </recommendedName>
</protein>
<dbReference type="Ensembl" id="ENSCRFT00000013348.1">
    <property type="protein sequence ID" value="ENSCRFP00000012904.1"/>
    <property type="gene ID" value="ENSCRFG00000010014.1"/>
</dbReference>
<feature type="signal peptide" evidence="2">
    <location>
        <begin position="1"/>
        <end position="23"/>
    </location>
</feature>
<evidence type="ECO:0000256" key="2">
    <source>
        <dbReference type="SAM" id="SignalP"/>
    </source>
</evidence>
<feature type="transmembrane region" description="Helical" evidence="1">
    <location>
        <begin position="6"/>
        <end position="36"/>
    </location>
</feature>
<feature type="chain" id="PRO_5034264755" description="Secreted protein" evidence="2">
    <location>
        <begin position="24"/>
        <end position="102"/>
    </location>
</feature>
<name>A0A8C3QY73_9PASS</name>
<evidence type="ECO:0000313" key="3">
    <source>
        <dbReference type="Ensembl" id="ENSCRFP00000012904.1"/>
    </source>
</evidence>
<evidence type="ECO:0000313" key="4">
    <source>
        <dbReference type="Proteomes" id="UP000694396"/>
    </source>
</evidence>
<keyword evidence="2" id="KW-0732">Signal</keyword>
<proteinExistence type="predicted"/>
<reference evidence="3" key="1">
    <citation type="submission" date="2025-08" db="UniProtKB">
        <authorList>
            <consortium name="Ensembl"/>
        </authorList>
    </citation>
    <scope>IDENTIFICATION</scope>
</reference>
<keyword evidence="1" id="KW-0472">Membrane</keyword>
<organism evidence="3 4">
    <name type="scientific">Cyanoderma ruficeps</name>
    <name type="common">rufous-capped babbler</name>
    <dbReference type="NCBI Taxonomy" id="181631"/>
    <lineage>
        <taxon>Eukaryota</taxon>
        <taxon>Metazoa</taxon>
        <taxon>Chordata</taxon>
        <taxon>Craniata</taxon>
        <taxon>Vertebrata</taxon>
        <taxon>Euteleostomi</taxon>
        <taxon>Archelosauria</taxon>
        <taxon>Archosauria</taxon>
        <taxon>Dinosauria</taxon>
        <taxon>Saurischia</taxon>
        <taxon>Theropoda</taxon>
        <taxon>Coelurosauria</taxon>
        <taxon>Aves</taxon>
        <taxon>Neognathae</taxon>
        <taxon>Neoaves</taxon>
        <taxon>Telluraves</taxon>
        <taxon>Australaves</taxon>
        <taxon>Passeriformes</taxon>
        <taxon>Sylvioidea</taxon>
        <taxon>Timaliidae</taxon>
        <taxon>Cyanoderma</taxon>
    </lineage>
</organism>
<evidence type="ECO:0008006" key="5">
    <source>
        <dbReference type="Google" id="ProtNLM"/>
    </source>
</evidence>
<evidence type="ECO:0000256" key="1">
    <source>
        <dbReference type="SAM" id="Phobius"/>
    </source>
</evidence>